<comment type="caution">
    <text evidence="1">The sequence shown here is derived from an EMBL/GenBank/DDBJ whole genome shotgun (WGS) entry which is preliminary data.</text>
</comment>
<reference evidence="1" key="1">
    <citation type="submission" date="2020-03" db="EMBL/GenBank/DDBJ databases">
        <title>Site-based positive gene gene selection in Geosmithia morbida across the United States reveals a broad range of putative effectors and factors for local host and environmental adapation.</title>
        <authorList>
            <person name="Onufrak A."/>
            <person name="Murdoch R.W."/>
            <person name="Gazis R."/>
            <person name="Huff M."/>
            <person name="Staton M."/>
            <person name="Klingeman W."/>
            <person name="Hadziabdic D."/>
        </authorList>
    </citation>
    <scope>NUCLEOTIDE SEQUENCE</scope>
    <source>
        <strain evidence="1">1262</strain>
    </source>
</reference>
<dbReference type="EMBL" id="JAANYQ010000001">
    <property type="protein sequence ID" value="KAF4126841.1"/>
    <property type="molecule type" value="Genomic_DNA"/>
</dbReference>
<name>A0A9P5D7P6_9HYPO</name>
<keyword evidence="2" id="KW-1185">Reference proteome</keyword>
<dbReference type="Proteomes" id="UP000749293">
    <property type="component" value="Unassembled WGS sequence"/>
</dbReference>
<sequence length="59" mass="6752">MYCSWTRMQSTWAKLNLVTSQAVPQHTRIKTCLLITHDKIIHFPLAVLPYVKGQEDAAP</sequence>
<dbReference type="AlphaFoldDB" id="A0A9P5D7P6"/>
<evidence type="ECO:0000313" key="1">
    <source>
        <dbReference type="EMBL" id="KAF4126841.1"/>
    </source>
</evidence>
<organism evidence="1 2">
    <name type="scientific">Geosmithia morbida</name>
    <dbReference type="NCBI Taxonomy" id="1094350"/>
    <lineage>
        <taxon>Eukaryota</taxon>
        <taxon>Fungi</taxon>
        <taxon>Dikarya</taxon>
        <taxon>Ascomycota</taxon>
        <taxon>Pezizomycotina</taxon>
        <taxon>Sordariomycetes</taxon>
        <taxon>Hypocreomycetidae</taxon>
        <taxon>Hypocreales</taxon>
        <taxon>Bionectriaceae</taxon>
        <taxon>Geosmithia</taxon>
    </lineage>
</organism>
<dbReference type="RefSeq" id="XP_035325493.1">
    <property type="nucleotide sequence ID" value="XM_035462563.1"/>
</dbReference>
<protein>
    <submittedName>
        <fullName evidence="1">Uncharacterized protein</fullName>
    </submittedName>
</protein>
<gene>
    <name evidence="1" type="ORF">GMORB2_0578</name>
</gene>
<proteinExistence type="predicted"/>
<evidence type="ECO:0000313" key="2">
    <source>
        <dbReference type="Proteomes" id="UP000749293"/>
    </source>
</evidence>
<accession>A0A9P5D7P6</accession>
<dbReference type="GeneID" id="55966808"/>